<reference evidence="2 3" key="1">
    <citation type="submission" date="2019-08" db="EMBL/GenBank/DDBJ databases">
        <authorList>
            <person name="Chen S.-C."/>
            <person name="Lai M.-C."/>
            <person name="You Y.-T."/>
        </authorList>
    </citation>
    <scope>NUCLEOTIDE SEQUENCE [LARGE SCALE GENOMIC DNA]</scope>
    <source>
        <strain evidence="2 3">P2F9704a</strain>
    </source>
</reference>
<gene>
    <name evidence="2" type="ORF">FTO68_08745</name>
</gene>
<evidence type="ECO:0000313" key="3">
    <source>
        <dbReference type="Proteomes" id="UP001524383"/>
    </source>
</evidence>
<dbReference type="EMBL" id="VOTZ01000019">
    <property type="protein sequence ID" value="MCQ1539065.1"/>
    <property type="molecule type" value="Genomic_DNA"/>
</dbReference>
<evidence type="ECO:0000259" key="1">
    <source>
        <dbReference type="Pfam" id="PF11824"/>
    </source>
</evidence>
<accession>A0ABD4TMJ2</accession>
<proteinExistence type="predicted"/>
<dbReference type="AlphaFoldDB" id="A0ABD4TMJ2"/>
<dbReference type="Pfam" id="PF11824">
    <property type="entry name" value="DUF3344"/>
    <property type="match status" value="3"/>
</dbReference>
<feature type="domain" description="DUF3344" evidence="1">
    <location>
        <begin position="582"/>
        <end position="654"/>
    </location>
</feature>
<feature type="domain" description="DUF3344" evidence="1">
    <location>
        <begin position="41"/>
        <end position="307"/>
    </location>
</feature>
<feature type="domain" description="DUF3344" evidence="1">
    <location>
        <begin position="313"/>
        <end position="574"/>
    </location>
</feature>
<evidence type="ECO:0000313" key="2">
    <source>
        <dbReference type="EMBL" id="MCQ1539065.1"/>
    </source>
</evidence>
<keyword evidence="3" id="KW-1185">Reference proteome</keyword>
<organism evidence="2 3">
    <name type="scientific">Methanocalculus taiwanensis</name>
    <dbReference type="NCBI Taxonomy" id="106207"/>
    <lineage>
        <taxon>Archaea</taxon>
        <taxon>Methanobacteriati</taxon>
        <taxon>Methanobacteriota</taxon>
        <taxon>Stenosarchaea group</taxon>
        <taxon>Methanomicrobia</taxon>
        <taxon>Methanomicrobiales</taxon>
        <taxon>Methanocalculaceae</taxon>
        <taxon>Methanocalculus</taxon>
    </lineage>
</organism>
<dbReference type="Proteomes" id="UP001524383">
    <property type="component" value="Unassembled WGS sequence"/>
</dbReference>
<protein>
    <submittedName>
        <fullName evidence="2">DUF3344 domain-containing protein</fullName>
    </submittedName>
</protein>
<sequence>MIMKKKMESLSVSIVLLIMFLFITPVAADEYNGYMGKWMYGGDNSTTVLLFEGYGNITYYTQPEGAYKGIGWTERTEIWSPTDLPIPAGAGIKEARLYISYTWDSTPGGVPNISVSFNNQQITLADPYTDQSNMGNYGEMKYGLFSVNVTEQFNDLDENILVMTANNGNSQALYPSTLAVIYTDNAETKKQIFINEECDLIGYSATAATYQTTQVEATTYAPFSGKEIEIDTIKKATLHSFAGSAGPNEGNLIWNNVIIERNAWHGTSNTASAEIFNVTDLLTNTNVAGIQATEGVMVPLQQIMVIEYKQPEDLPLETIHSGTVTGGFFFESQDVYGAKPDGADRTVTFELPEYDSIEWARIYTLVYSGHMTDDRAGRVITSFDGGDGVTELGNELLNIPAPRNGQVYRVDDHVNRVTSDYQIWYDVTDKITGTEITARVLSQEVDDTWDGRIRYIALAVAYKNDEGEETTYWFNAGHAVTASGYNPEPRETLFDTSVLSDKPDDAELTVVYTTYADATYTYNGTVLPDAGTGGKSYGAKTNSWYITDISDEEPTTLTAERIGSSYKWTLAALVTPAPPPEDLPLETIKSGTITGGFFFESQDVYGAKPDGANRTVTFELPEYDSIEWARIYTLVYSGHMTDDRAGRVITSFDGG</sequence>
<dbReference type="InterPro" id="IPR021779">
    <property type="entry name" value="DUF3344"/>
</dbReference>
<feature type="non-terminal residue" evidence="2">
    <location>
        <position position="655"/>
    </location>
</feature>
<comment type="caution">
    <text evidence="2">The sequence shown here is derived from an EMBL/GenBank/DDBJ whole genome shotgun (WGS) entry which is preliminary data.</text>
</comment>
<name>A0ABD4TMJ2_9EURY</name>